<dbReference type="RefSeq" id="WP_307350085.1">
    <property type="nucleotide sequence ID" value="NZ_JAUSVS010000005.1"/>
</dbReference>
<reference evidence="1 2" key="1">
    <citation type="submission" date="2023-07" db="EMBL/GenBank/DDBJ databases">
        <title>Genomic Encyclopedia of Type Strains, Phase IV (KMG-IV): sequencing the most valuable type-strain genomes for metagenomic binning, comparative biology and taxonomic classification.</title>
        <authorList>
            <person name="Goeker M."/>
        </authorList>
    </citation>
    <scope>NUCLEOTIDE SEQUENCE [LARGE SCALE GENOMIC DNA]</scope>
    <source>
        <strain evidence="1 2">DSM 18695</strain>
    </source>
</reference>
<keyword evidence="2" id="KW-1185">Reference proteome</keyword>
<keyword evidence="1" id="KW-0238">DNA-binding</keyword>
<evidence type="ECO:0000313" key="2">
    <source>
        <dbReference type="Proteomes" id="UP001228905"/>
    </source>
</evidence>
<name>A0ABU0IUJ2_9CAUL</name>
<sequence>MTKDVTSSTPDWRLTAQEAAHAMPVLQSVHPDLSAAPAPRLATIRQFAQRCGVRYGALRTALSRACAAGSLEIADRRYRLGPLSLEEAAAARALRTRTHGYTLCVVLEGEVDDLPRLRELLVRVGFRPFQRSIWVGARTTDDRLGLALQRAGLAGSVVVFHTDEVDAGARDRLSGLWGLPERAAVLRQFHGQLIAYLTEPGIGAEEAAWRCVQAAPVWYRIVVRDEPPFPLDLCGPDYPRDGLNAAWRAHLASMAGPLTALWGLEAR</sequence>
<gene>
    <name evidence="1" type="ORF">QO010_002800</name>
</gene>
<protein>
    <submittedName>
        <fullName evidence="1">DNA-binding transcriptional regulator PaaX</fullName>
    </submittedName>
</protein>
<dbReference type="GO" id="GO:0003677">
    <property type="term" value="F:DNA binding"/>
    <property type="evidence" value="ECO:0007669"/>
    <property type="project" value="UniProtKB-KW"/>
</dbReference>
<dbReference type="Proteomes" id="UP001228905">
    <property type="component" value="Unassembled WGS sequence"/>
</dbReference>
<comment type="caution">
    <text evidence="1">The sequence shown here is derived from an EMBL/GenBank/DDBJ whole genome shotgun (WGS) entry which is preliminary data.</text>
</comment>
<dbReference type="InterPro" id="IPR036388">
    <property type="entry name" value="WH-like_DNA-bd_sf"/>
</dbReference>
<dbReference type="PANTHER" id="PTHR30319:SF1">
    <property type="entry name" value="TRANSCRIPTIONAL REPRESSOR PAAX"/>
    <property type="match status" value="1"/>
</dbReference>
<evidence type="ECO:0000313" key="1">
    <source>
        <dbReference type="EMBL" id="MDQ0465016.1"/>
    </source>
</evidence>
<dbReference type="EMBL" id="JAUSVS010000005">
    <property type="protein sequence ID" value="MDQ0465016.1"/>
    <property type="molecule type" value="Genomic_DNA"/>
</dbReference>
<organism evidence="1 2">
    <name type="scientific">Caulobacter ginsengisoli</name>
    <dbReference type="NCBI Taxonomy" id="400775"/>
    <lineage>
        <taxon>Bacteria</taxon>
        <taxon>Pseudomonadati</taxon>
        <taxon>Pseudomonadota</taxon>
        <taxon>Alphaproteobacteria</taxon>
        <taxon>Caulobacterales</taxon>
        <taxon>Caulobacteraceae</taxon>
        <taxon>Caulobacter</taxon>
    </lineage>
</organism>
<proteinExistence type="predicted"/>
<accession>A0ABU0IUJ2</accession>
<dbReference type="Gene3D" id="1.10.10.10">
    <property type="entry name" value="Winged helix-like DNA-binding domain superfamily/Winged helix DNA-binding domain"/>
    <property type="match status" value="1"/>
</dbReference>
<dbReference type="PANTHER" id="PTHR30319">
    <property type="entry name" value="PHENYLACETIC ACID REGULATOR-RELATED TRANSCRIPTIONAL REPRESSOR"/>
    <property type="match status" value="1"/>
</dbReference>